<dbReference type="NCBIfam" id="TIGR00725">
    <property type="entry name" value="TIGR00725 family protein"/>
    <property type="match status" value="1"/>
</dbReference>
<reference evidence="1" key="1">
    <citation type="journal article" date="2014" name="Genome Biol. Evol.">
        <title>Pangenome evidence for extensive interdomain horizontal transfer affecting lineage core and shell genes in uncultured planktonic thaumarchaeota and euryarchaeota.</title>
        <authorList>
            <person name="Deschamps P."/>
            <person name="Zivanovic Y."/>
            <person name="Moreira D."/>
            <person name="Rodriguez-Valera F."/>
            <person name="Lopez-Garcia P."/>
        </authorList>
    </citation>
    <scope>NUCLEOTIDE SEQUENCE</scope>
</reference>
<protein>
    <submittedName>
        <fullName evidence="1">Nucleotide-binding Rossmann fold-containing protein</fullName>
    </submittedName>
</protein>
<dbReference type="PANTHER" id="PTHR43393">
    <property type="entry name" value="CYTOKININ RIBOSIDE 5'-MONOPHOSPHATE PHOSPHORIBOHYDROLASE"/>
    <property type="match status" value="1"/>
</dbReference>
<accession>A0A075FKG7</accession>
<dbReference type="Gene3D" id="3.40.50.450">
    <property type="match status" value="1"/>
</dbReference>
<dbReference type="EMBL" id="KF900355">
    <property type="protein sequence ID" value="AIE92000.1"/>
    <property type="molecule type" value="Genomic_DNA"/>
</dbReference>
<dbReference type="GO" id="GO:0005829">
    <property type="term" value="C:cytosol"/>
    <property type="evidence" value="ECO:0007669"/>
    <property type="project" value="TreeGrafter"/>
</dbReference>
<dbReference type="InterPro" id="IPR005268">
    <property type="entry name" value="CHP00725"/>
</dbReference>
<dbReference type="InterPro" id="IPR041164">
    <property type="entry name" value="LDcluster4"/>
</dbReference>
<organism evidence="1">
    <name type="scientific">uncultured marine thaumarchaeote AD1000_19_G07</name>
    <dbReference type="NCBI Taxonomy" id="1455897"/>
    <lineage>
        <taxon>Archaea</taxon>
        <taxon>Nitrososphaerota</taxon>
        <taxon>environmental samples</taxon>
    </lineage>
</organism>
<dbReference type="SUPFAM" id="SSF102405">
    <property type="entry name" value="MCP/YpsA-like"/>
    <property type="match status" value="1"/>
</dbReference>
<dbReference type="Pfam" id="PF18306">
    <property type="entry name" value="LDcluster4"/>
    <property type="match status" value="1"/>
</dbReference>
<dbReference type="InterPro" id="IPR052341">
    <property type="entry name" value="LOG_family_nucleotidases"/>
</dbReference>
<evidence type="ECO:0000313" key="1">
    <source>
        <dbReference type="EMBL" id="AIE92000.1"/>
    </source>
</evidence>
<dbReference type="AlphaFoldDB" id="A0A075FKG7"/>
<name>A0A075FKG7_9ARCH</name>
<dbReference type="PANTHER" id="PTHR43393:SF3">
    <property type="entry name" value="LYSINE DECARBOXYLASE-LIKE PROTEIN"/>
    <property type="match status" value="1"/>
</dbReference>
<proteinExistence type="predicted"/>
<sequence length="167" mass="17534">MDKLLSKKIAVCGSNEIISDFVNSISEQIGFEIGKHNGILLCGGMGGVMEAASRGAKKSNGITVGILPTSNKTDANSFTDVIIPTSLGKLRNFFIVNLADVVIGIAGGWGTLSELSMAMNLNKKVILLAGTGGAVDFLINSEFNLSSNTFFMAKDVDTAIKEAFSSH</sequence>